<name>A0A9D2PWX0_9MICO</name>
<sequence length="200" mass="22052">MPATSTAALSRRHLLLAGMFGATALAGLGTLAPSARAEEGWTEEFMTRDETREGFLLDAMDDWQVDNAKFIIAVIKGHELDEEAAIITLATAIVESWLRNYEPAVDHDSGGLFQQRPSMGWGSYDEVRHKKRAIDAFLGLGDHSEAPGLLDLAPDYHDREPGEAAQAVQISAHPERYAEQIPAARTLWDRYAEDVSPYTD</sequence>
<dbReference type="PROSITE" id="PS51318">
    <property type="entry name" value="TAT"/>
    <property type="match status" value="1"/>
</dbReference>
<dbReference type="Proteomes" id="UP000823854">
    <property type="component" value="Unassembled WGS sequence"/>
</dbReference>
<reference evidence="1" key="1">
    <citation type="journal article" date="2021" name="PeerJ">
        <title>Extensive microbial diversity within the chicken gut microbiome revealed by metagenomics and culture.</title>
        <authorList>
            <person name="Gilroy R."/>
            <person name="Ravi A."/>
            <person name="Getino M."/>
            <person name="Pursley I."/>
            <person name="Horton D.L."/>
            <person name="Alikhan N.F."/>
            <person name="Baker D."/>
            <person name="Gharbi K."/>
            <person name="Hall N."/>
            <person name="Watson M."/>
            <person name="Adriaenssens E.M."/>
            <person name="Foster-Nyarko E."/>
            <person name="Jarju S."/>
            <person name="Secka A."/>
            <person name="Antonio M."/>
            <person name="Oren A."/>
            <person name="Chaudhuri R.R."/>
            <person name="La Ragione R."/>
            <person name="Hildebrand F."/>
            <person name="Pallen M.J."/>
        </authorList>
    </citation>
    <scope>NUCLEOTIDE SEQUENCE</scope>
    <source>
        <strain evidence="1">CHK130-7132</strain>
    </source>
</reference>
<reference evidence="1" key="2">
    <citation type="submission" date="2021-04" db="EMBL/GenBank/DDBJ databases">
        <authorList>
            <person name="Gilroy R."/>
        </authorList>
    </citation>
    <scope>NUCLEOTIDE SEQUENCE</scope>
    <source>
        <strain evidence="1">CHK130-7132</strain>
    </source>
</reference>
<dbReference type="EMBL" id="DWWC01000019">
    <property type="protein sequence ID" value="HJC68206.1"/>
    <property type="molecule type" value="Genomic_DNA"/>
</dbReference>
<dbReference type="InterPro" id="IPR006311">
    <property type="entry name" value="TAT_signal"/>
</dbReference>
<accession>A0A9D2PWX0</accession>
<organism evidence="1 2">
    <name type="scientific">Candidatus Brachybacterium intestinipullorum</name>
    <dbReference type="NCBI Taxonomy" id="2838512"/>
    <lineage>
        <taxon>Bacteria</taxon>
        <taxon>Bacillati</taxon>
        <taxon>Actinomycetota</taxon>
        <taxon>Actinomycetes</taxon>
        <taxon>Micrococcales</taxon>
        <taxon>Dermabacteraceae</taxon>
        <taxon>Brachybacterium</taxon>
    </lineage>
</organism>
<protein>
    <submittedName>
        <fullName evidence="1">Uncharacterized protein</fullName>
    </submittedName>
</protein>
<evidence type="ECO:0000313" key="2">
    <source>
        <dbReference type="Proteomes" id="UP000823854"/>
    </source>
</evidence>
<proteinExistence type="predicted"/>
<comment type="caution">
    <text evidence="1">The sequence shown here is derived from an EMBL/GenBank/DDBJ whole genome shotgun (WGS) entry which is preliminary data.</text>
</comment>
<evidence type="ECO:0000313" key="1">
    <source>
        <dbReference type="EMBL" id="HJC68206.1"/>
    </source>
</evidence>
<gene>
    <name evidence="1" type="ORF">H9932_00815</name>
</gene>
<dbReference type="AlphaFoldDB" id="A0A9D2PWX0"/>